<feature type="compositionally biased region" description="Basic and acidic residues" evidence="4">
    <location>
        <begin position="1"/>
        <end position="19"/>
    </location>
</feature>
<keyword evidence="3" id="KW-0539">Nucleus</keyword>
<dbReference type="InterPro" id="IPR025602">
    <property type="entry name" value="BCP1_family"/>
</dbReference>
<dbReference type="Pfam" id="PF13862">
    <property type="entry name" value="BCCIP"/>
    <property type="match status" value="1"/>
</dbReference>
<name>A0A9P5A6F3_9HYPO</name>
<proteinExistence type="inferred from homology"/>
<evidence type="ECO:0000256" key="2">
    <source>
        <dbReference type="ARBA" id="ARBA00006781"/>
    </source>
</evidence>
<keyword evidence="3" id="KW-0813">Transport</keyword>
<feature type="region of interest" description="Disordered" evidence="4">
    <location>
        <begin position="1"/>
        <end position="25"/>
    </location>
</feature>
<evidence type="ECO:0000313" key="6">
    <source>
        <dbReference type="Proteomes" id="UP000730481"/>
    </source>
</evidence>
<evidence type="ECO:0000256" key="3">
    <source>
        <dbReference type="PIRNR" id="PIRNR028983"/>
    </source>
</evidence>
<gene>
    <name evidence="5" type="ORF">FBEOM_13408</name>
</gene>
<comment type="similarity">
    <text evidence="2 3">Belongs to the BCP1 family.</text>
</comment>
<keyword evidence="6" id="KW-1185">Reference proteome</keyword>
<evidence type="ECO:0000256" key="1">
    <source>
        <dbReference type="ARBA" id="ARBA00002688"/>
    </source>
</evidence>
<evidence type="ECO:0000256" key="4">
    <source>
        <dbReference type="SAM" id="MobiDB-lite"/>
    </source>
</evidence>
<dbReference type="PANTHER" id="PTHR13261:SF0">
    <property type="entry name" value="BRCA2 AND CDKN1A-INTERACTING PROTEIN"/>
    <property type="match status" value="1"/>
</dbReference>
<evidence type="ECO:0000313" key="5">
    <source>
        <dbReference type="EMBL" id="KAF4332791.1"/>
    </source>
</evidence>
<dbReference type="EMBL" id="PVQB02000978">
    <property type="protein sequence ID" value="KAF4332791.1"/>
    <property type="molecule type" value="Genomic_DNA"/>
</dbReference>
<comment type="function">
    <text evidence="1 3">Involved in nuclear export, actin cytoskeleton organization and vesicular transport.</text>
</comment>
<dbReference type="PANTHER" id="PTHR13261">
    <property type="entry name" value="BRCA2 AND CDKN1A INTERACTING PROTEIN"/>
    <property type="match status" value="1"/>
</dbReference>
<comment type="caution">
    <text evidence="5">The sequence shown here is derived from an EMBL/GenBank/DDBJ whole genome shotgun (WGS) entry which is preliminary data.</text>
</comment>
<dbReference type="OrthoDB" id="27543at2759"/>
<dbReference type="AlphaFoldDB" id="A0A9P5A6F3"/>
<accession>A0A9P5A6F3</accession>
<protein>
    <recommendedName>
        <fullName evidence="3">Protein BCP1</fullName>
    </recommendedName>
</protein>
<organism evidence="5 6">
    <name type="scientific">Fusarium beomiforme</name>
    <dbReference type="NCBI Taxonomy" id="44412"/>
    <lineage>
        <taxon>Eukaryota</taxon>
        <taxon>Fungi</taxon>
        <taxon>Dikarya</taxon>
        <taxon>Ascomycota</taxon>
        <taxon>Pezizomycotina</taxon>
        <taxon>Sordariomycetes</taxon>
        <taxon>Hypocreomycetidae</taxon>
        <taxon>Hypocreales</taxon>
        <taxon>Nectriaceae</taxon>
        <taxon>Fusarium</taxon>
        <taxon>Fusarium burgessii species complex</taxon>
    </lineage>
</organism>
<dbReference type="PIRSF" id="PIRSF028983">
    <property type="entry name" value="BCP1"/>
    <property type="match status" value="1"/>
</dbReference>
<reference evidence="5" key="2">
    <citation type="submission" date="2020-02" db="EMBL/GenBank/DDBJ databases">
        <title>Identification and distribution of gene clusters putatively required for synthesis of sphingolipid metabolism inhibitors in phylogenetically diverse species of the filamentous fungus Fusarium.</title>
        <authorList>
            <person name="Kim H.-S."/>
            <person name="Busman M."/>
            <person name="Brown D.W."/>
            <person name="Divon H."/>
            <person name="Uhlig S."/>
            <person name="Proctor R.H."/>
        </authorList>
    </citation>
    <scope>NUCLEOTIDE SEQUENCE</scope>
    <source>
        <strain evidence="5">NRRL 25174</strain>
    </source>
</reference>
<reference evidence="5" key="1">
    <citation type="journal article" date="2017" name="Mycologia">
        <title>Fusarium algeriense, sp. nov., a novel toxigenic crown rot pathogen of durum wheat from Algeria is nested in the Fusarium burgessii species complex.</title>
        <authorList>
            <person name="Laraba I."/>
            <person name="Keddad A."/>
            <person name="Boureghda H."/>
            <person name="Abdallah N."/>
            <person name="Vaughan M.M."/>
            <person name="Proctor R.H."/>
            <person name="Busman M."/>
            <person name="O'Donnell K."/>
        </authorList>
    </citation>
    <scope>NUCLEOTIDE SEQUENCE</scope>
    <source>
        <strain evidence="5">NRRL 25174</strain>
    </source>
</reference>
<sequence>MGKKRAREEGKDVPPADVDKMDEDGSDGEVGKCHYAVMRFLLTTTKDFDMVDVDFEWFNFDPEVDFHGTKTLLRQLFDVDANLFNMSALADLVLSQPTIGSTIKVDGKTNDAYAMLTVLNTAVHQENDPMNDIIKYLIEKAQSNSSLEPVADVLRSGKHVGLVLSERLINMPSELAPPLYSMLIDEVEAAVEDKEPYDFSHYLILSKTYQELESKLDVENQKRKKAKEEAGIYYFHMEDEVLQKHAVAHGNFNYTKEDESAADSKRAFQEMGVKAHGHMILIEANKFPGAVKAVNEYLSAAQ</sequence>
<comment type="subcellular location">
    <subcellularLocation>
        <location evidence="3">Nucleus</location>
    </subcellularLocation>
</comment>
<dbReference type="GO" id="GO:0005634">
    <property type="term" value="C:nucleus"/>
    <property type="evidence" value="ECO:0007669"/>
    <property type="project" value="UniProtKB-SubCell"/>
</dbReference>
<dbReference type="GO" id="GO:0015031">
    <property type="term" value="P:protein transport"/>
    <property type="evidence" value="ECO:0007669"/>
    <property type="project" value="UniProtKB-KW"/>
</dbReference>
<keyword evidence="3" id="KW-0653">Protein transport</keyword>
<dbReference type="Proteomes" id="UP000730481">
    <property type="component" value="Unassembled WGS sequence"/>
</dbReference>